<dbReference type="InterPro" id="IPR023582">
    <property type="entry name" value="Impact"/>
</dbReference>
<dbReference type="InterPro" id="IPR015796">
    <property type="entry name" value="Impact_YigZ-like"/>
</dbReference>
<dbReference type="GO" id="GO:0005737">
    <property type="term" value="C:cytoplasm"/>
    <property type="evidence" value="ECO:0007669"/>
    <property type="project" value="TreeGrafter"/>
</dbReference>
<dbReference type="InterPro" id="IPR001498">
    <property type="entry name" value="Impact_N"/>
</dbReference>
<feature type="domain" description="UPF0029" evidence="3">
    <location>
        <begin position="147"/>
        <end position="200"/>
    </location>
</feature>
<reference evidence="4" key="1">
    <citation type="journal article" date="2021" name="PeerJ">
        <title>Extensive microbial diversity within the chicken gut microbiome revealed by metagenomics and culture.</title>
        <authorList>
            <person name="Gilroy R."/>
            <person name="Ravi A."/>
            <person name="Getino M."/>
            <person name="Pursley I."/>
            <person name="Horton D.L."/>
            <person name="Alikhan N.F."/>
            <person name="Baker D."/>
            <person name="Gharbi K."/>
            <person name="Hall N."/>
            <person name="Watson M."/>
            <person name="Adriaenssens E.M."/>
            <person name="Foster-Nyarko E."/>
            <person name="Jarju S."/>
            <person name="Secka A."/>
            <person name="Antonio M."/>
            <person name="Oren A."/>
            <person name="Chaudhuri R.R."/>
            <person name="La Ragione R."/>
            <person name="Hildebrand F."/>
            <person name="Pallen M.J."/>
        </authorList>
    </citation>
    <scope>NUCLEOTIDE SEQUENCE</scope>
    <source>
        <strain evidence="4">CHK199-9574</strain>
    </source>
</reference>
<name>A0A9D2CG65_9FIRM</name>
<dbReference type="NCBIfam" id="TIGR00257">
    <property type="entry name" value="IMPACT_YIGZ"/>
    <property type="match status" value="1"/>
</dbReference>
<dbReference type="PANTHER" id="PTHR16301:SF20">
    <property type="entry name" value="IMPACT FAMILY MEMBER YIGZ"/>
    <property type="match status" value="1"/>
</dbReference>
<evidence type="ECO:0000259" key="3">
    <source>
        <dbReference type="Pfam" id="PF09186"/>
    </source>
</evidence>
<evidence type="ECO:0000313" key="4">
    <source>
        <dbReference type="EMBL" id="HIY77792.1"/>
    </source>
</evidence>
<dbReference type="InterPro" id="IPR020569">
    <property type="entry name" value="UPF0029_Impact_CS"/>
</dbReference>
<comment type="caution">
    <text evidence="4">The sequence shown here is derived from an EMBL/GenBank/DDBJ whole genome shotgun (WGS) entry which is preliminary data.</text>
</comment>
<evidence type="ECO:0000256" key="1">
    <source>
        <dbReference type="ARBA" id="ARBA00007665"/>
    </source>
</evidence>
<dbReference type="Gene3D" id="3.30.70.240">
    <property type="match status" value="1"/>
</dbReference>
<dbReference type="EMBL" id="DXCO01000015">
    <property type="protein sequence ID" value="HIY77792.1"/>
    <property type="molecule type" value="Genomic_DNA"/>
</dbReference>
<dbReference type="SUPFAM" id="SSF54980">
    <property type="entry name" value="EF-G C-terminal domain-like"/>
    <property type="match status" value="1"/>
</dbReference>
<dbReference type="InterPro" id="IPR015269">
    <property type="entry name" value="UPF0029_Impact_C"/>
</dbReference>
<dbReference type="GO" id="GO:0006446">
    <property type="term" value="P:regulation of translational initiation"/>
    <property type="evidence" value="ECO:0007669"/>
    <property type="project" value="TreeGrafter"/>
</dbReference>
<gene>
    <name evidence="4" type="ORF">H9728_01990</name>
</gene>
<dbReference type="SUPFAM" id="SSF54211">
    <property type="entry name" value="Ribosomal protein S5 domain 2-like"/>
    <property type="match status" value="1"/>
</dbReference>
<dbReference type="InterPro" id="IPR035647">
    <property type="entry name" value="EFG_III/V"/>
</dbReference>
<feature type="domain" description="Impact N-terminal" evidence="2">
    <location>
        <begin position="25"/>
        <end position="129"/>
    </location>
</feature>
<evidence type="ECO:0000259" key="2">
    <source>
        <dbReference type="Pfam" id="PF01205"/>
    </source>
</evidence>
<evidence type="ECO:0000313" key="5">
    <source>
        <dbReference type="Proteomes" id="UP000824135"/>
    </source>
</evidence>
<dbReference type="Proteomes" id="UP000824135">
    <property type="component" value="Unassembled WGS sequence"/>
</dbReference>
<comment type="similarity">
    <text evidence="1">Belongs to the IMPACT family.</text>
</comment>
<dbReference type="Pfam" id="PF09186">
    <property type="entry name" value="DUF1949"/>
    <property type="match status" value="1"/>
</dbReference>
<dbReference type="Pfam" id="PF01205">
    <property type="entry name" value="Impact_N"/>
    <property type="match status" value="1"/>
</dbReference>
<sequence>MFYLKTMKSYLSVYSATTYEKVIERSRFIANCAHVESEEEAKAFLAKIRAEHSLATHNCYAFVADKAGNLMRFSDDGEPQGTAGMPILDVLKNKKLFETAVVVTRYFGGIKLGAGGLVRAYSGTAAEALALAEVREYAPCKKLIFSVGYENLDTLKKYLSKEECTVQDTEYANAVRVTVAVRAERAETFLSCATDFMAGRVSAEKGEEYLFPFPLSRG</sequence>
<organism evidence="4 5">
    <name type="scientific">Candidatus Borkfalkia excrementavium</name>
    <dbReference type="NCBI Taxonomy" id="2838505"/>
    <lineage>
        <taxon>Bacteria</taxon>
        <taxon>Bacillati</taxon>
        <taxon>Bacillota</taxon>
        <taxon>Clostridia</taxon>
        <taxon>Christensenellales</taxon>
        <taxon>Christensenellaceae</taxon>
        <taxon>Candidatus Borkfalkia</taxon>
    </lineage>
</organism>
<dbReference type="InterPro" id="IPR036956">
    <property type="entry name" value="Impact_N_sf"/>
</dbReference>
<proteinExistence type="inferred from homology"/>
<dbReference type="AlphaFoldDB" id="A0A9D2CG65"/>
<dbReference type="InterPro" id="IPR020568">
    <property type="entry name" value="Ribosomal_Su5_D2-typ_SF"/>
</dbReference>
<dbReference type="Gene3D" id="3.30.230.30">
    <property type="entry name" value="Impact, N-terminal domain"/>
    <property type="match status" value="1"/>
</dbReference>
<dbReference type="PROSITE" id="PS00910">
    <property type="entry name" value="UPF0029"/>
    <property type="match status" value="1"/>
</dbReference>
<accession>A0A9D2CG65</accession>
<protein>
    <submittedName>
        <fullName evidence="4">YigZ family protein</fullName>
    </submittedName>
</protein>
<dbReference type="PANTHER" id="PTHR16301">
    <property type="entry name" value="IMPACT-RELATED"/>
    <property type="match status" value="1"/>
</dbReference>
<reference evidence="4" key="2">
    <citation type="submission" date="2021-04" db="EMBL/GenBank/DDBJ databases">
        <authorList>
            <person name="Gilroy R."/>
        </authorList>
    </citation>
    <scope>NUCLEOTIDE SEQUENCE</scope>
    <source>
        <strain evidence="4">CHK199-9574</strain>
    </source>
</reference>